<evidence type="ECO:0000256" key="3">
    <source>
        <dbReference type="ARBA" id="ARBA00023163"/>
    </source>
</evidence>
<dbReference type="SUPFAM" id="SSF48498">
    <property type="entry name" value="Tetracyclin repressor-like, C-terminal domain"/>
    <property type="match status" value="1"/>
</dbReference>
<reference evidence="6 7" key="1">
    <citation type="submission" date="2019-03" db="EMBL/GenBank/DDBJ databases">
        <title>Draft genome sequences of novel Actinobacteria.</title>
        <authorList>
            <person name="Sahin N."/>
            <person name="Ay H."/>
            <person name="Saygin H."/>
        </authorList>
    </citation>
    <scope>NUCLEOTIDE SEQUENCE [LARGE SCALE GENOMIC DNA]</scope>
    <source>
        <strain evidence="6 7">DSM 41900</strain>
    </source>
</reference>
<evidence type="ECO:0000256" key="1">
    <source>
        <dbReference type="ARBA" id="ARBA00023015"/>
    </source>
</evidence>
<dbReference type="PANTHER" id="PTHR30055">
    <property type="entry name" value="HTH-TYPE TRANSCRIPTIONAL REGULATOR RUTR"/>
    <property type="match status" value="1"/>
</dbReference>
<evidence type="ECO:0000259" key="5">
    <source>
        <dbReference type="PROSITE" id="PS50977"/>
    </source>
</evidence>
<dbReference type="InterPro" id="IPR050109">
    <property type="entry name" value="HTH-type_TetR-like_transc_reg"/>
</dbReference>
<dbReference type="GO" id="GO:0000976">
    <property type="term" value="F:transcription cis-regulatory region binding"/>
    <property type="evidence" value="ECO:0007669"/>
    <property type="project" value="TreeGrafter"/>
</dbReference>
<keyword evidence="3" id="KW-0804">Transcription</keyword>
<dbReference type="Pfam" id="PF13305">
    <property type="entry name" value="TetR_C_33"/>
    <property type="match status" value="1"/>
</dbReference>
<dbReference type="OrthoDB" id="4709966at2"/>
<accession>A0A4R4SEJ6</accession>
<dbReference type="InterPro" id="IPR025996">
    <property type="entry name" value="MT1864/Rv1816-like_C"/>
</dbReference>
<protein>
    <submittedName>
        <fullName evidence="6">TetR/AcrR family transcriptional regulator</fullName>
    </submittedName>
</protein>
<dbReference type="Gene3D" id="1.10.357.10">
    <property type="entry name" value="Tetracycline Repressor, domain 2"/>
    <property type="match status" value="1"/>
</dbReference>
<dbReference type="InterPro" id="IPR001647">
    <property type="entry name" value="HTH_TetR"/>
</dbReference>
<dbReference type="SUPFAM" id="SSF46689">
    <property type="entry name" value="Homeodomain-like"/>
    <property type="match status" value="1"/>
</dbReference>
<feature type="DNA-binding region" description="H-T-H motif" evidence="4">
    <location>
        <begin position="30"/>
        <end position="49"/>
    </location>
</feature>
<feature type="domain" description="HTH tetR-type" evidence="5">
    <location>
        <begin position="7"/>
        <end position="67"/>
    </location>
</feature>
<dbReference type="GO" id="GO:0003700">
    <property type="term" value="F:DNA-binding transcription factor activity"/>
    <property type="evidence" value="ECO:0007669"/>
    <property type="project" value="TreeGrafter"/>
</dbReference>
<evidence type="ECO:0000256" key="2">
    <source>
        <dbReference type="ARBA" id="ARBA00023125"/>
    </source>
</evidence>
<evidence type="ECO:0000256" key="4">
    <source>
        <dbReference type="PROSITE-ProRule" id="PRU00335"/>
    </source>
</evidence>
<evidence type="ECO:0000313" key="6">
    <source>
        <dbReference type="EMBL" id="TDC61711.1"/>
    </source>
</evidence>
<dbReference type="PRINTS" id="PR00455">
    <property type="entry name" value="HTHTETR"/>
</dbReference>
<organism evidence="6 7">
    <name type="scientific">Streptomyces hainanensis</name>
    <dbReference type="NCBI Taxonomy" id="402648"/>
    <lineage>
        <taxon>Bacteria</taxon>
        <taxon>Bacillati</taxon>
        <taxon>Actinomycetota</taxon>
        <taxon>Actinomycetes</taxon>
        <taxon>Kitasatosporales</taxon>
        <taxon>Streptomycetaceae</taxon>
        <taxon>Streptomyces</taxon>
    </lineage>
</organism>
<keyword evidence="7" id="KW-1185">Reference proteome</keyword>
<dbReference type="AlphaFoldDB" id="A0A4R4SEJ6"/>
<dbReference type="PANTHER" id="PTHR30055:SF234">
    <property type="entry name" value="HTH-TYPE TRANSCRIPTIONAL REGULATOR BETI"/>
    <property type="match status" value="1"/>
</dbReference>
<comment type="caution">
    <text evidence="6">The sequence shown here is derived from an EMBL/GenBank/DDBJ whole genome shotgun (WGS) entry which is preliminary data.</text>
</comment>
<dbReference type="Pfam" id="PF00440">
    <property type="entry name" value="TetR_N"/>
    <property type="match status" value="1"/>
</dbReference>
<evidence type="ECO:0000313" key="7">
    <source>
        <dbReference type="Proteomes" id="UP000295345"/>
    </source>
</evidence>
<keyword evidence="2 4" id="KW-0238">DNA-binding</keyword>
<dbReference type="Proteomes" id="UP000295345">
    <property type="component" value="Unassembled WGS sequence"/>
</dbReference>
<proteinExistence type="predicted"/>
<dbReference type="InterPro" id="IPR009057">
    <property type="entry name" value="Homeodomain-like_sf"/>
</dbReference>
<dbReference type="EMBL" id="SMKI01000726">
    <property type="protein sequence ID" value="TDC61711.1"/>
    <property type="molecule type" value="Genomic_DNA"/>
</dbReference>
<dbReference type="PROSITE" id="PS50977">
    <property type="entry name" value="HTH_TETR_2"/>
    <property type="match status" value="1"/>
</dbReference>
<dbReference type="InterPro" id="IPR036271">
    <property type="entry name" value="Tet_transcr_reg_TetR-rel_C_sf"/>
</dbReference>
<name>A0A4R4SEJ6_9ACTN</name>
<sequence>MLTAVSTPVATRLLTAAARLLSEEGPAALTTRRLAREVGTSTMAVYTHFGSLPDLVRAVIHEGFQRVAERLRALPATDDPVADLFEECRVTVEYARAEPHHFAVMFSGSPLAGLQMSEDDLRIGSYALRIARDTVERCIAAGRFRPAEPWLVTRHLWCQTHGLIQLERAGYFGPTLVPPGTPYLETYLRDFAVGAGDTLEAATASMARPHPRRATPE</sequence>
<keyword evidence="1" id="KW-0805">Transcription regulation</keyword>
<gene>
    <name evidence="6" type="ORF">E1283_35225</name>
</gene>